<protein>
    <submittedName>
        <fullName evidence="6">TetR/AcrR family transcriptional regulator</fullName>
    </submittedName>
</protein>
<dbReference type="InterPro" id="IPR036271">
    <property type="entry name" value="Tet_transcr_reg_TetR-rel_C_sf"/>
</dbReference>
<dbReference type="PANTHER" id="PTHR47506">
    <property type="entry name" value="TRANSCRIPTIONAL REGULATORY PROTEIN"/>
    <property type="match status" value="1"/>
</dbReference>
<reference evidence="6 7" key="1">
    <citation type="submission" date="2024-09" db="EMBL/GenBank/DDBJ databases">
        <authorList>
            <person name="Sun Q."/>
            <person name="Mori K."/>
        </authorList>
    </citation>
    <scope>NUCLEOTIDE SEQUENCE [LARGE SCALE GENOMIC DNA]</scope>
    <source>
        <strain evidence="6 7">TBRC 7907</strain>
    </source>
</reference>
<proteinExistence type="predicted"/>
<evidence type="ECO:0000256" key="4">
    <source>
        <dbReference type="PROSITE-ProRule" id="PRU00335"/>
    </source>
</evidence>
<dbReference type="PROSITE" id="PS50977">
    <property type="entry name" value="HTH_TETR_2"/>
    <property type="match status" value="1"/>
</dbReference>
<sequence>MNTEEAGARLLEAAERLFYERGIQAVGIDEVRGAAGVSLKRLYQCFRSKEELVAAYLRNRDQRWRAELAAHVDEGRRTARGRVLAVFDWLEEWFGRADFHGCAFINAHGELGESSAVVAGAVREHKDAVLGYLRELAEHAVPHRGRALGDQLLLLVDGAIVVAGIQRDPGAAKRAKQLAAGLL</sequence>
<dbReference type="SUPFAM" id="SSF46689">
    <property type="entry name" value="Homeodomain-like"/>
    <property type="match status" value="1"/>
</dbReference>
<name>A0ABV5ZQW9_9PSEU</name>
<dbReference type="RefSeq" id="WP_377850421.1">
    <property type="nucleotide sequence ID" value="NZ_JBHLZU010000004.1"/>
</dbReference>
<dbReference type="Pfam" id="PF00440">
    <property type="entry name" value="TetR_N"/>
    <property type="match status" value="1"/>
</dbReference>
<feature type="DNA-binding region" description="H-T-H motif" evidence="4">
    <location>
        <begin position="27"/>
        <end position="46"/>
    </location>
</feature>
<evidence type="ECO:0000313" key="6">
    <source>
        <dbReference type="EMBL" id="MFB9903288.1"/>
    </source>
</evidence>
<keyword evidence="3" id="KW-0804">Transcription</keyword>
<evidence type="ECO:0000256" key="1">
    <source>
        <dbReference type="ARBA" id="ARBA00023015"/>
    </source>
</evidence>
<evidence type="ECO:0000259" key="5">
    <source>
        <dbReference type="PROSITE" id="PS50977"/>
    </source>
</evidence>
<dbReference type="EMBL" id="JBHLZU010000004">
    <property type="protein sequence ID" value="MFB9903288.1"/>
    <property type="molecule type" value="Genomic_DNA"/>
</dbReference>
<dbReference type="PANTHER" id="PTHR47506:SF1">
    <property type="entry name" value="HTH-TYPE TRANSCRIPTIONAL REGULATOR YJDC"/>
    <property type="match status" value="1"/>
</dbReference>
<keyword evidence="7" id="KW-1185">Reference proteome</keyword>
<comment type="caution">
    <text evidence="6">The sequence shown here is derived from an EMBL/GenBank/DDBJ whole genome shotgun (WGS) entry which is preliminary data.</text>
</comment>
<keyword evidence="1" id="KW-0805">Transcription regulation</keyword>
<dbReference type="PRINTS" id="PR00455">
    <property type="entry name" value="HTHTETR"/>
</dbReference>
<dbReference type="InterPro" id="IPR009057">
    <property type="entry name" value="Homeodomain-like_sf"/>
</dbReference>
<dbReference type="Gene3D" id="1.10.357.10">
    <property type="entry name" value="Tetracycline Repressor, domain 2"/>
    <property type="match status" value="1"/>
</dbReference>
<evidence type="ECO:0000313" key="7">
    <source>
        <dbReference type="Proteomes" id="UP001589693"/>
    </source>
</evidence>
<feature type="domain" description="HTH tetR-type" evidence="5">
    <location>
        <begin position="4"/>
        <end position="64"/>
    </location>
</feature>
<organism evidence="6 7">
    <name type="scientific">Allokutzneria oryzae</name>
    <dbReference type="NCBI Taxonomy" id="1378989"/>
    <lineage>
        <taxon>Bacteria</taxon>
        <taxon>Bacillati</taxon>
        <taxon>Actinomycetota</taxon>
        <taxon>Actinomycetes</taxon>
        <taxon>Pseudonocardiales</taxon>
        <taxon>Pseudonocardiaceae</taxon>
        <taxon>Allokutzneria</taxon>
    </lineage>
</organism>
<evidence type="ECO:0000256" key="3">
    <source>
        <dbReference type="ARBA" id="ARBA00023163"/>
    </source>
</evidence>
<dbReference type="InterPro" id="IPR001647">
    <property type="entry name" value="HTH_TetR"/>
</dbReference>
<evidence type="ECO:0000256" key="2">
    <source>
        <dbReference type="ARBA" id="ARBA00023125"/>
    </source>
</evidence>
<dbReference type="Proteomes" id="UP001589693">
    <property type="component" value="Unassembled WGS sequence"/>
</dbReference>
<accession>A0ABV5ZQW9</accession>
<dbReference type="SUPFAM" id="SSF48498">
    <property type="entry name" value="Tetracyclin repressor-like, C-terminal domain"/>
    <property type="match status" value="1"/>
</dbReference>
<keyword evidence="2 4" id="KW-0238">DNA-binding</keyword>
<gene>
    <name evidence="6" type="ORF">ACFFQA_04990</name>
</gene>